<proteinExistence type="predicted"/>
<dbReference type="Proteomes" id="UP000524246">
    <property type="component" value="Unassembled WGS sequence"/>
</dbReference>
<feature type="region of interest" description="Disordered" evidence="1">
    <location>
        <begin position="48"/>
        <end position="67"/>
    </location>
</feature>
<evidence type="ECO:0000313" key="2">
    <source>
        <dbReference type="EMBL" id="NMC63620.1"/>
    </source>
</evidence>
<sequence length="101" mass="11753">MEWTSPFIIYRMDSEGKLYEVFHARNIEQAKYWLSYIAEIGDVLTKSPAHPKNNTGKPQYWSHKEQSGSAVSSKQRWLKLYELSDFESVVPSEQINARIEG</sequence>
<name>A0A7X9FSQ9_9DELT</name>
<accession>A0A7X9FSQ9</accession>
<evidence type="ECO:0000256" key="1">
    <source>
        <dbReference type="SAM" id="MobiDB-lite"/>
    </source>
</evidence>
<dbReference type="EMBL" id="JAAZON010000486">
    <property type="protein sequence ID" value="NMC63620.1"/>
    <property type="molecule type" value="Genomic_DNA"/>
</dbReference>
<reference evidence="2 3" key="1">
    <citation type="journal article" date="2020" name="Biotechnol. Biofuels">
        <title>New insights from the biogas microbiome by comprehensive genome-resolved metagenomics of nearly 1600 species originating from multiple anaerobic digesters.</title>
        <authorList>
            <person name="Campanaro S."/>
            <person name="Treu L."/>
            <person name="Rodriguez-R L.M."/>
            <person name="Kovalovszki A."/>
            <person name="Ziels R.M."/>
            <person name="Maus I."/>
            <person name="Zhu X."/>
            <person name="Kougias P.G."/>
            <person name="Basile A."/>
            <person name="Luo G."/>
            <person name="Schluter A."/>
            <person name="Konstantinidis K.T."/>
            <person name="Angelidaki I."/>
        </authorList>
    </citation>
    <scope>NUCLEOTIDE SEQUENCE [LARGE SCALE GENOMIC DNA]</scope>
    <source>
        <strain evidence="2">AS27yjCOA_65</strain>
    </source>
</reference>
<comment type="caution">
    <text evidence="2">The sequence shown here is derived from an EMBL/GenBank/DDBJ whole genome shotgun (WGS) entry which is preliminary data.</text>
</comment>
<protein>
    <submittedName>
        <fullName evidence="2">Uncharacterized protein</fullName>
    </submittedName>
</protein>
<evidence type="ECO:0000313" key="3">
    <source>
        <dbReference type="Proteomes" id="UP000524246"/>
    </source>
</evidence>
<gene>
    <name evidence="2" type="ORF">GYA55_10705</name>
</gene>
<dbReference type="AlphaFoldDB" id="A0A7X9FSQ9"/>
<organism evidence="2 3">
    <name type="scientific">SAR324 cluster bacterium</name>
    <dbReference type="NCBI Taxonomy" id="2024889"/>
    <lineage>
        <taxon>Bacteria</taxon>
        <taxon>Deltaproteobacteria</taxon>
        <taxon>SAR324 cluster</taxon>
    </lineage>
</organism>